<name>A0A1I1UDN9_9RHOB</name>
<feature type="transmembrane region" description="Helical" evidence="1">
    <location>
        <begin position="36"/>
        <end position="55"/>
    </location>
</feature>
<reference evidence="2 3" key="1">
    <citation type="submission" date="2016-10" db="EMBL/GenBank/DDBJ databases">
        <authorList>
            <person name="de Groot N.N."/>
        </authorList>
    </citation>
    <scope>NUCLEOTIDE SEQUENCE [LARGE SCALE GENOMIC DNA]</scope>
    <source>
        <strain evidence="2 3">DSM 11443</strain>
    </source>
</reference>
<evidence type="ECO:0000313" key="2">
    <source>
        <dbReference type="EMBL" id="SFD68956.1"/>
    </source>
</evidence>
<dbReference type="AlphaFoldDB" id="A0A1I1UDN9"/>
<gene>
    <name evidence="2" type="ORF">SAMN04488523_10283</name>
</gene>
<dbReference type="STRING" id="74348.SAMN04488523_10283"/>
<dbReference type="RefSeq" id="WP_093922328.1">
    <property type="nucleotide sequence ID" value="NZ_FOMW01000002.1"/>
</dbReference>
<accession>A0A1I1UDN9</accession>
<keyword evidence="1" id="KW-0472">Membrane</keyword>
<protein>
    <submittedName>
        <fullName evidence="2">Uncharacterized protein</fullName>
    </submittedName>
</protein>
<evidence type="ECO:0000256" key="1">
    <source>
        <dbReference type="SAM" id="Phobius"/>
    </source>
</evidence>
<evidence type="ECO:0000313" key="3">
    <source>
        <dbReference type="Proteomes" id="UP000198977"/>
    </source>
</evidence>
<sequence length="59" mass="6141">MPVSRFALMLVLVISAAGPTVWVATAFAGSQMTAFAIGLIALALLIAAALARLLWKGKR</sequence>
<organism evidence="2 3">
    <name type="scientific">Sulfitobacter brevis</name>
    <dbReference type="NCBI Taxonomy" id="74348"/>
    <lineage>
        <taxon>Bacteria</taxon>
        <taxon>Pseudomonadati</taxon>
        <taxon>Pseudomonadota</taxon>
        <taxon>Alphaproteobacteria</taxon>
        <taxon>Rhodobacterales</taxon>
        <taxon>Roseobacteraceae</taxon>
        <taxon>Sulfitobacter</taxon>
    </lineage>
</organism>
<keyword evidence="3" id="KW-1185">Reference proteome</keyword>
<keyword evidence="1" id="KW-0812">Transmembrane</keyword>
<keyword evidence="1" id="KW-1133">Transmembrane helix</keyword>
<proteinExistence type="predicted"/>
<dbReference type="EMBL" id="FOMW01000002">
    <property type="protein sequence ID" value="SFD68956.1"/>
    <property type="molecule type" value="Genomic_DNA"/>
</dbReference>
<dbReference type="Proteomes" id="UP000198977">
    <property type="component" value="Unassembled WGS sequence"/>
</dbReference>